<dbReference type="GO" id="GO:0015074">
    <property type="term" value="P:DNA integration"/>
    <property type="evidence" value="ECO:0007669"/>
    <property type="project" value="InterPro"/>
</dbReference>
<comment type="caution">
    <text evidence="2">The sequence shown here is derived from an EMBL/GenBank/DDBJ whole genome shotgun (WGS) entry which is preliminary data.</text>
</comment>
<protein>
    <submittedName>
        <fullName evidence="2">Transposase</fullName>
    </submittedName>
</protein>
<dbReference type="PANTHER" id="PTHR35004:SF7">
    <property type="entry name" value="INTEGRASE PROTEIN"/>
    <property type="match status" value="1"/>
</dbReference>
<feature type="domain" description="Integrase catalytic" evidence="1">
    <location>
        <begin position="126"/>
        <end position="300"/>
    </location>
</feature>
<sequence>MLAMTKINHIKTIRNHEDVSINEIAQRAQVNWRTAKKYADEEQVPQEKQVIRKGMMYEEHWGEIVTDWLIEDQKLKPKLRRRNKTIFQQLQTHGFTGSYRTVCYFIAEWKEGKGSPDDVKDKNSERLTHPPAEAQVDFGITEAVKDGKFIDVHCLVMSLPYSNAAFTIPLPGENQECFLYGLKKSFELLGGVPRKLRIDNLKAAVIKARNKDGEAIFTNEFLQFANFYRFEIQACNTRKGNEKGHVENKVGYVRYNFVTPSPVIESYEDLTNILSEKLEQDRQRIHYSKEVRIQDLLDEEMNHALALPEEDYPIFKETKVTANKYGEITIDSKKEHIPKGYNFSYLHLILYWDRYKVVSPYGEILHSDFRPYMNKNRNIPWLSIMRAWASKPRSVPYSRYNPYLPGRIAAYLSIESLTLRKERLHWLISLLINHDMEEVNEKFYDLLQQHSERTFDSTSHPYDVDWSKYDLLQPSAKEDGEQRV</sequence>
<dbReference type="Proteomes" id="UP000030528">
    <property type="component" value="Unassembled WGS sequence"/>
</dbReference>
<dbReference type="NCBIfam" id="NF033546">
    <property type="entry name" value="transpos_IS21"/>
    <property type="match status" value="1"/>
</dbReference>
<dbReference type="OrthoDB" id="92877at2"/>
<proteinExistence type="predicted"/>
<evidence type="ECO:0000313" key="3">
    <source>
        <dbReference type="Proteomes" id="UP000030528"/>
    </source>
</evidence>
<dbReference type="InterPro" id="IPR001584">
    <property type="entry name" value="Integrase_cat-core"/>
</dbReference>
<dbReference type="PANTHER" id="PTHR35004">
    <property type="entry name" value="TRANSPOSASE RV3428C-RELATED"/>
    <property type="match status" value="1"/>
</dbReference>
<accession>A0A0A5G6N0</accession>
<reference evidence="2 3" key="1">
    <citation type="submission" date="2013-08" db="EMBL/GenBank/DDBJ databases">
        <authorList>
            <person name="Huang J."/>
            <person name="Wang G."/>
        </authorList>
    </citation>
    <scope>NUCLEOTIDE SEQUENCE [LARGE SCALE GENOMIC DNA]</scope>
    <source>
        <strain evidence="2 3">JSM 076056</strain>
    </source>
</reference>
<dbReference type="eggNOG" id="COG4584">
    <property type="taxonomic scope" value="Bacteria"/>
</dbReference>
<dbReference type="PROSITE" id="PS50994">
    <property type="entry name" value="INTEGRASE"/>
    <property type="match status" value="1"/>
</dbReference>
<keyword evidence="3" id="KW-1185">Reference proteome</keyword>
<dbReference type="EMBL" id="AVPE01000039">
    <property type="protein sequence ID" value="KGX86828.1"/>
    <property type="molecule type" value="Genomic_DNA"/>
</dbReference>
<organism evidence="2 3">
    <name type="scientific">Pontibacillus halophilus JSM 076056 = DSM 19796</name>
    <dbReference type="NCBI Taxonomy" id="1385510"/>
    <lineage>
        <taxon>Bacteria</taxon>
        <taxon>Bacillati</taxon>
        <taxon>Bacillota</taxon>
        <taxon>Bacilli</taxon>
        <taxon>Bacillales</taxon>
        <taxon>Bacillaceae</taxon>
        <taxon>Pontibacillus</taxon>
    </lineage>
</organism>
<evidence type="ECO:0000313" key="2">
    <source>
        <dbReference type="EMBL" id="KGX86828.1"/>
    </source>
</evidence>
<dbReference type="AlphaFoldDB" id="A0A0A5G6N0"/>
<gene>
    <name evidence="2" type="ORF">N781_15900</name>
</gene>
<name>A0A0A5G6N0_9BACI</name>
<evidence type="ECO:0000259" key="1">
    <source>
        <dbReference type="PROSITE" id="PS50994"/>
    </source>
</evidence>